<sequence>MAVCMEFPHRPQKGGLAERQRAVIVSGPGPPVPPRCPTVSQTIQCCLLLRPPPNPNPQPIYQASPSLLSPPTLDTRSGDMKRSGPSPAPTLAQPPQRDTVKQEAFSVEHLLK</sequence>
<evidence type="ECO:0000256" key="1">
    <source>
        <dbReference type="SAM" id="MobiDB-lite"/>
    </source>
</evidence>
<dbReference type="Proteomes" id="UP001153269">
    <property type="component" value="Unassembled WGS sequence"/>
</dbReference>
<proteinExistence type="predicted"/>
<keyword evidence="3" id="KW-1185">Reference proteome</keyword>
<name>A0A9N7VPB2_PLEPL</name>
<accession>A0A9N7VPB2</accession>
<organism evidence="2 3">
    <name type="scientific">Pleuronectes platessa</name>
    <name type="common">European plaice</name>
    <dbReference type="NCBI Taxonomy" id="8262"/>
    <lineage>
        <taxon>Eukaryota</taxon>
        <taxon>Metazoa</taxon>
        <taxon>Chordata</taxon>
        <taxon>Craniata</taxon>
        <taxon>Vertebrata</taxon>
        <taxon>Euteleostomi</taxon>
        <taxon>Actinopterygii</taxon>
        <taxon>Neopterygii</taxon>
        <taxon>Teleostei</taxon>
        <taxon>Neoteleostei</taxon>
        <taxon>Acanthomorphata</taxon>
        <taxon>Carangaria</taxon>
        <taxon>Pleuronectiformes</taxon>
        <taxon>Pleuronectoidei</taxon>
        <taxon>Pleuronectidae</taxon>
        <taxon>Pleuronectes</taxon>
    </lineage>
</organism>
<dbReference type="EMBL" id="CADEAL010004104">
    <property type="protein sequence ID" value="CAB1451855.1"/>
    <property type="molecule type" value="Genomic_DNA"/>
</dbReference>
<evidence type="ECO:0000313" key="2">
    <source>
        <dbReference type="EMBL" id="CAB1451855.1"/>
    </source>
</evidence>
<protein>
    <submittedName>
        <fullName evidence="2">Uncharacterized protein</fullName>
    </submittedName>
</protein>
<reference evidence="2" key="1">
    <citation type="submission" date="2020-03" db="EMBL/GenBank/DDBJ databases">
        <authorList>
            <person name="Weist P."/>
        </authorList>
    </citation>
    <scope>NUCLEOTIDE SEQUENCE</scope>
</reference>
<comment type="caution">
    <text evidence="2">The sequence shown here is derived from an EMBL/GenBank/DDBJ whole genome shotgun (WGS) entry which is preliminary data.</text>
</comment>
<dbReference type="AlphaFoldDB" id="A0A9N7VPB2"/>
<feature type="compositionally biased region" description="Polar residues" evidence="1">
    <location>
        <begin position="61"/>
        <end position="75"/>
    </location>
</feature>
<gene>
    <name evidence="2" type="ORF">PLEPLA_LOCUS39585</name>
</gene>
<evidence type="ECO:0000313" key="3">
    <source>
        <dbReference type="Proteomes" id="UP001153269"/>
    </source>
</evidence>
<feature type="region of interest" description="Disordered" evidence="1">
    <location>
        <begin position="50"/>
        <end position="112"/>
    </location>
</feature>